<dbReference type="GO" id="GO:0043048">
    <property type="term" value="P:dolichyl monophosphate biosynthetic process"/>
    <property type="evidence" value="ECO:0007669"/>
    <property type="project" value="TreeGrafter"/>
</dbReference>
<evidence type="ECO:0000256" key="7">
    <source>
        <dbReference type="ARBA" id="ARBA00022824"/>
    </source>
</evidence>
<evidence type="ECO:0000256" key="10">
    <source>
        <dbReference type="SAM" id="Phobius"/>
    </source>
</evidence>
<accession>A0AA35RRZ5</accession>
<dbReference type="GO" id="GO:0005789">
    <property type="term" value="C:endoplasmic reticulum membrane"/>
    <property type="evidence" value="ECO:0007669"/>
    <property type="project" value="UniProtKB-SubCell"/>
</dbReference>
<evidence type="ECO:0000313" key="11">
    <source>
        <dbReference type="EMBL" id="CAI8016207.1"/>
    </source>
</evidence>
<feature type="transmembrane region" description="Helical" evidence="10">
    <location>
        <begin position="113"/>
        <end position="134"/>
    </location>
</feature>
<evidence type="ECO:0000256" key="2">
    <source>
        <dbReference type="ARBA" id="ARBA00010794"/>
    </source>
</evidence>
<gene>
    <name evidence="11" type="ORF">GBAR_LOCUS9957</name>
</gene>
<evidence type="ECO:0000256" key="4">
    <source>
        <dbReference type="ARBA" id="ARBA00022679"/>
    </source>
</evidence>
<evidence type="ECO:0000256" key="8">
    <source>
        <dbReference type="ARBA" id="ARBA00022989"/>
    </source>
</evidence>
<dbReference type="PANTHER" id="PTHR13205:SF15">
    <property type="entry name" value="DOLICHOL KINASE"/>
    <property type="match status" value="1"/>
</dbReference>
<comment type="similarity">
    <text evidence="2">Belongs to the polyprenol kinase family.</text>
</comment>
<evidence type="ECO:0000256" key="1">
    <source>
        <dbReference type="ARBA" id="ARBA00004477"/>
    </source>
</evidence>
<keyword evidence="4" id="KW-0808">Transferase</keyword>
<evidence type="ECO:0000256" key="6">
    <source>
        <dbReference type="ARBA" id="ARBA00022777"/>
    </source>
</evidence>
<comment type="subcellular location">
    <subcellularLocation>
        <location evidence="1">Endoplasmic reticulum membrane</location>
        <topology evidence="1">Multi-pass membrane protein</topology>
    </subcellularLocation>
</comment>
<dbReference type="InterPro" id="IPR032974">
    <property type="entry name" value="Polypren_kinase"/>
</dbReference>
<evidence type="ECO:0000256" key="5">
    <source>
        <dbReference type="ARBA" id="ARBA00022692"/>
    </source>
</evidence>
<sequence length="195" mass="21666">MCCVLLSPALYKLAQAKNYMDHKFWSGTFILLSLGVGVLTVLRWLQTQLNDTHPIALVVVETFTRPVHLVLMLFWLMVTGAALVLVAAQSSERTWLTPLRFSQPGSLWMRKSFHLLAVLVFLPSLALSSVYLSLSSSISLFLFSALEVCSVTASVLTFCVEMIFHSVNGCSHTNILPYHTTPYLTLPYLAPPSIC</sequence>
<feature type="transmembrane region" description="Helical" evidence="10">
    <location>
        <begin position="141"/>
        <end position="164"/>
    </location>
</feature>
<proteinExistence type="inferred from homology"/>
<keyword evidence="7" id="KW-0256">Endoplasmic reticulum</keyword>
<name>A0AA35RRZ5_GEOBA</name>
<evidence type="ECO:0000256" key="3">
    <source>
        <dbReference type="ARBA" id="ARBA00012132"/>
    </source>
</evidence>
<comment type="caution">
    <text evidence="11">The sequence shown here is derived from an EMBL/GenBank/DDBJ whole genome shotgun (WGS) entry which is preliminary data.</text>
</comment>
<keyword evidence="8 10" id="KW-1133">Transmembrane helix</keyword>
<evidence type="ECO:0000313" key="12">
    <source>
        <dbReference type="Proteomes" id="UP001174909"/>
    </source>
</evidence>
<feature type="transmembrane region" description="Helical" evidence="10">
    <location>
        <begin position="66"/>
        <end position="88"/>
    </location>
</feature>
<protein>
    <recommendedName>
        <fullName evidence="3">dolichol kinase</fullName>
        <ecNumber evidence="3">2.7.1.108</ecNumber>
    </recommendedName>
</protein>
<dbReference type="EMBL" id="CASHTH010001506">
    <property type="protein sequence ID" value="CAI8016207.1"/>
    <property type="molecule type" value="Genomic_DNA"/>
</dbReference>
<keyword evidence="6" id="KW-0418">Kinase</keyword>
<dbReference type="GO" id="GO:0004168">
    <property type="term" value="F:dolichol kinase activity"/>
    <property type="evidence" value="ECO:0007669"/>
    <property type="project" value="UniProtKB-EC"/>
</dbReference>
<keyword evidence="12" id="KW-1185">Reference proteome</keyword>
<dbReference type="AlphaFoldDB" id="A0AA35RRZ5"/>
<feature type="transmembrane region" description="Helical" evidence="10">
    <location>
        <begin position="24"/>
        <end position="45"/>
    </location>
</feature>
<dbReference type="PANTHER" id="PTHR13205">
    <property type="entry name" value="TRANSMEMBRANE PROTEIN 15-RELATED"/>
    <property type="match status" value="1"/>
</dbReference>
<dbReference type="Proteomes" id="UP001174909">
    <property type="component" value="Unassembled WGS sequence"/>
</dbReference>
<keyword evidence="9 10" id="KW-0472">Membrane</keyword>
<keyword evidence="5 10" id="KW-0812">Transmembrane</keyword>
<evidence type="ECO:0000256" key="9">
    <source>
        <dbReference type="ARBA" id="ARBA00023136"/>
    </source>
</evidence>
<organism evidence="11 12">
    <name type="scientific">Geodia barretti</name>
    <name type="common">Barrett's horny sponge</name>
    <dbReference type="NCBI Taxonomy" id="519541"/>
    <lineage>
        <taxon>Eukaryota</taxon>
        <taxon>Metazoa</taxon>
        <taxon>Porifera</taxon>
        <taxon>Demospongiae</taxon>
        <taxon>Heteroscleromorpha</taxon>
        <taxon>Tetractinellida</taxon>
        <taxon>Astrophorina</taxon>
        <taxon>Geodiidae</taxon>
        <taxon>Geodia</taxon>
    </lineage>
</organism>
<reference evidence="11" key="1">
    <citation type="submission" date="2023-03" db="EMBL/GenBank/DDBJ databases">
        <authorList>
            <person name="Steffen K."/>
            <person name="Cardenas P."/>
        </authorList>
    </citation>
    <scope>NUCLEOTIDE SEQUENCE</scope>
</reference>
<dbReference type="EC" id="2.7.1.108" evidence="3"/>